<name>A0AAP2Z0Z5_9EURY</name>
<feature type="domain" description="MCM OB" evidence="9">
    <location>
        <begin position="105"/>
        <end position="218"/>
    </location>
</feature>
<evidence type="ECO:0000259" key="9">
    <source>
        <dbReference type="Pfam" id="PF17207"/>
    </source>
</evidence>
<keyword evidence="5" id="KW-0378">Hydrolase</keyword>
<dbReference type="GO" id="GO:0042555">
    <property type="term" value="C:MCM complex"/>
    <property type="evidence" value="ECO:0007669"/>
    <property type="project" value="TreeGrafter"/>
</dbReference>
<keyword evidence="3" id="KW-0235">DNA replication</keyword>
<dbReference type="FunFam" id="2.20.28.10:FF:000003">
    <property type="entry name" value="DNA helicase"/>
    <property type="match status" value="1"/>
</dbReference>
<dbReference type="Gene3D" id="2.40.50.140">
    <property type="entry name" value="Nucleic acid-binding proteins"/>
    <property type="match status" value="1"/>
</dbReference>
<evidence type="ECO:0000256" key="7">
    <source>
        <dbReference type="ARBA" id="ARBA00022840"/>
    </source>
</evidence>
<keyword evidence="7" id="KW-0067">ATP-binding</keyword>
<dbReference type="GO" id="GO:0005524">
    <property type="term" value="F:ATP binding"/>
    <property type="evidence" value="ECO:0007669"/>
    <property type="project" value="UniProtKB-KW"/>
</dbReference>
<reference evidence="10" key="1">
    <citation type="submission" date="2022-09" db="EMBL/GenBank/DDBJ databases">
        <title>Enrichment on poylsaccharides allowed isolation of novel metabolic and taxonomic groups of Haloarchaea.</title>
        <authorList>
            <person name="Sorokin D.Y."/>
            <person name="Elcheninov A.G."/>
            <person name="Khizhniak T.V."/>
            <person name="Kolganova T.V."/>
            <person name="Kublanov I.V."/>
        </authorList>
    </citation>
    <scope>NUCLEOTIDE SEQUENCE</scope>
    <source>
        <strain evidence="10">AArc-xg1-1</strain>
    </source>
</reference>
<evidence type="ECO:0000256" key="8">
    <source>
        <dbReference type="ARBA" id="ARBA00023125"/>
    </source>
</evidence>
<dbReference type="GO" id="GO:0003697">
    <property type="term" value="F:single-stranded DNA binding"/>
    <property type="evidence" value="ECO:0007669"/>
    <property type="project" value="TreeGrafter"/>
</dbReference>
<dbReference type="GO" id="GO:0006260">
    <property type="term" value="P:DNA replication"/>
    <property type="evidence" value="ECO:0007669"/>
    <property type="project" value="UniProtKB-KW"/>
</dbReference>
<dbReference type="AlphaFoldDB" id="A0AAP2Z0Z5"/>
<dbReference type="EC" id="3.6.4.12" evidence="2"/>
<evidence type="ECO:0000256" key="5">
    <source>
        <dbReference type="ARBA" id="ARBA00022801"/>
    </source>
</evidence>
<evidence type="ECO:0000313" key="11">
    <source>
        <dbReference type="Proteomes" id="UP001321018"/>
    </source>
</evidence>
<dbReference type="PANTHER" id="PTHR11630">
    <property type="entry name" value="DNA REPLICATION LICENSING FACTOR MCM FAMILY MEMBER"/>
    <property type="match status" value="1"/>
</dbReference>
<comment type="caution">
    <text evidence="10">The sequence shown here is derived from an EMBL/GenBank/DDBJ whole genome shotgun (WGS) entry which is preliminary data.</text>
</comment>
<evidence type="ECO:0000256" key="4">
    <source>
        <dbReference type="ARBA" id="ARBA00022741"/>
    </source>
</evidence>
<protein>
    <recommendedName>
        <fullName evidence="2">DNA helicase</fullName>
        <ecNumber evidence="2">3.6.4.12</ecNumber>
    </recommendedName>
</protein>
<comment type="similarity">
    <text evidence="1">Belongs to the MCM family.</text>
</comment>
<dbReference type="Pfam" id="PF17207">
    <property type="entry name" value="MCM_OB"/>
    <property type="match status" value="1"/>
</dbReference>
<evidence type="ECO:0000313" key="10">
    <source>
        <dbReference type="EMBL" id="MCU4742847.1"/>
    </source>
</evidence>
<keyword evidence="6" id="KW-0347">Helicase</keyword>
<dbReference type="RefSeq" id="WP_338004659.1">
    <property type="nucleotide sequence ID" value="NZ_JAOPKA010000011.1"/>
</dbReference>
<sequence length="249" mass="28490">MVSERELVEKWHTQVFRSADEEIRRLLTQFPDRRQLSIPFTQCGVDYRFTAPLVSDPDRTLEAGRQALEEVVENEFDGVEGSVEADDRIYLRLTDVPDSVRYRLESLRAEHLNRLVAVDGTVDSCGDLEPRIVTATFRCERCDERTTVPQRERRLRRRSRCPSCTAVEALEFDPKRSEYVDSQVIQLRDGGRTLPVSLEHELAGSFEPGDELDVVAIPRGRFDGETTTVDVELECVSAHRHERGRDGDV</sequence>
<keyword evidence="8" id="KW-0238">DNA-binding</keyword>
<evidence type="ECO:0000256" key="3">
    <source>
        <dbReference type="ARBA" id="ARBA00022705"/>
    </source>
</evidence>
<proteinExistence type="inferred from homology"/>
<dbReference type="GO" id="GO:0016787">
    <property type="term" value="F:hydrolase activity"/>
    <property type="evidence" value="ECO:0007669"/>
    <property type="project" value="UniProtKB-KW"/>
</dbReference>
<evidence type="ECO:0000256" key="6">
    <source>
        <dbReference type="ARBA" id="ARBA00022806"/>
    </source>
</evidence>
<dbReference type="InterPro" id="IPR031327">
    <property type="entry name" value="MCM"/>
</dbReference>
<keyword evidence="4" id="KW-0547">Nucleotide-binding</keyword>
<dbReference type="SUPFAM" id="SSF50249">
    <property type="entry name" value="Nucleic acid-binding proteins"/>
    <property type="match status" value="1"/>
</dbReference>
<evidence type="ECO:0000256" key="2">
    <source>
        <dbReference type="ARBA" id="ARBA00012551"/>
    </source>
</evidence>
<dbReference type="Gene3D" id="2.20.28.10">
    <property type="match status" value="1"/>
</dbReference>
<dbReference type="GO" id="GO:0017116">
    <property type="term" value="F:single-stranded DNA helicase activity"/>
    <property type="evidence" value="ECO:0007669"/>
    <property type="project" value="TreeGrafter"/>
</dbReference>
<dbReference type="Gene3D" id="3.30.1640.10">
    <property type="entry name" value="mini-chromosome maintenance (MCM) complex, chain A, domain 1"/>
    <property type="match status" value="1"/>
</dbReference>
<accession>A0AAP2Z0Z5</accession>
<dbReference type="Proteomes" id="UP001321018">
    <property type="component" value="Unassembled WGS sequence"/>
</dbReference>
<dbReference type="PANTHER" id="PTHR11630:SF66">
    <property type="entry name" value="DNA REPLICATION LICENSING FACTOR MCM4"/>
    <property type="match status" value="1"/>
</dbReference>
<organism evidence="10 11">
    <name type="scientific">Natronoglomus mannanivorans</name>
    <dbReference type="NCBI Taxonomy" id="2979990"/>
    <lineage>
        <taxon>Archaea</taxon>
        <taxon>Methanobacteriati</taxon>
        <taxon>Methanobacteriota</taxon>
        <taxon>Stenosarchaea group</taxon>
        <taxon>Halobacteria</taxon>
        <taxon>Halobacteriales</taxon>
        <taxon>Natrialbaceae</taxon>
        <taxon>Natronoglomus</taxon>
    </lineage>
</organism>
<evidence type="ECO:0000256" key="1">
    <source>
        <dbReference type="ARBA" id="ARBA00008010"/>
    </source>
</evidence>
<gene>
    <name evidence="10" type="ORF">OB960_15775</name>
</gene>
<dbReference type="InterPro" id="IPR033762">
    <property type="entry name" value="MCM_OB"/>
</dbReference>
<dbReference type="EMBL" id="JAOPKA010000011">
    <property type="protein sequence ID" value="MCU4742847.1"/>
    <property type="molecule type" value="Genomic_DNA"/>
</dbReference>
<dbReference type="InterPro" id="IPR012340">
    <property type="entry name" value="NA-bd_OB-fold"/>
</dbReference>